<evidence type="ECO:0000256" key="2">
    <source>
        <dbReference type="SAM" id="Phobius"/>
    </source>
</evidence>
<dbReference type="InterPro" id="IPR003869">
    <property type="entry name" value="Polysac_CapD-like"/>
</dbReference>
<keyword evidence="2" id="KW-0472">Membrane</keyword>
<name>A0A5P4S7I8_VIBPH</name>
<dbReference type="InterPro" id="IPR036291">
    <property type="entry name" value="NAD(P)-bd_dom_sf"/>
</dbReference>
<feature type="transmembrane region" description="Helical" evidence="2">
    <location>
        <begin position="94"/>
        <end position="114"/>
    </location>
</feature>
<dbReference type="SUPFAM" id="SSF51735">
    <property type="entry name" value="NAD(P)-binding Rossmann-fold domains"/>
    <property type="match status" value="2"/>
</dbReference>
<keyword evidence="2" id="KW-0812">Transmembrane</keyword>
<protein>
    <submittedName>
        <fullName evidence="4">Putative epimerase/dehydratase</fullName>
    </submittedName>
</protein>
<evidence type="ECO:0000256" key="1">
    <source>
        <dbReference type="ARBA" id="ARBA00007430"/>
    </source>
</evidence>
<dbReference type="Gene3D" id="3.40.50.720">
    <property type="entry name" value="NAD(P)-binding Rossmann-like Domain"/>
    <property type="match status" value="2"/>
</dbReference>
<feature type="transmembrane region" description="Helical" evidence="2">
    <location>
        <begin position="29"/>
        <end position="49"/>
    </location>
</feature>
<dbReference type="EMBL" id="MK482092">
    <property type="protein sequence ID" value="QFC18274.1"/>
    <property type="molecule type" value="Genomic_DNA"/>
</dbReference>
<accession>A0A5P4S7I8</accession>
<proteinExistence type="inferred from homology"/>
<reference evidence="4" key="1">
    <citation type="journal article" date="2019" name="Int. J. Food Microbiol.">
        <title>Developing a novel molecular serotyping system based on capsular polysaccharide synthesis gene clusters of Vibrio parahaemolyticus.</title>
        <authorList>
            <person name="Pang Y."/>
            <person name="Guo X."/>
            <person name="Tian X."/>
            <person name="Liu F."/>
            <person name="Wang L."/>
            <person name="Wu J."/>
            <person name="Zhang S."/>
            <person name="Li S."/>
            <person name="Liu B."/>
        </authorList>
    </citation>
    <scope>NUCLEOTIDE SEQUENCE</scope>
    <source>
        <strain evidence="4">G3568</strain>
    </source>
</reference>
<evidence type="ECO:0000313" key="4">
    <source>
        <dbReference type="EMBL" id="QFC18274.1"/>
    </source>
</evidence>
<dbReference type="InterPro" id="IPR051203">
    <property type="entry name" value="Polysaccharide_Synthase-Rel"/>
</dbReference>
<dbReference type="PANTHER" id="PTHR43318">
    <property type="entry name" value="UDP-N-ACETYLGLUCOSAMINE 4,6-DEHYDRATASE"/>
    <property type="match status" value="1"/>
</dbReference>
<dbReference type="Pfam" id="PF13727">
    <property type="entry name" value="CoA_binding_3"/>
    <property type="match status" value="1"/>
</dbReference>
<keyword evidence="2" id="KW-1133">Transmembrane helix</keyword>
<dbReference type="AlphaFoldDB" id="A0A5P4S7I8"/>
<gene>
    <name evidence="4" type="primary">wvcK</name>
</gene>
<sequence>MLSPIKPHTRIIMQRLQFIWQLSRTNKRIVSVLIDIILISMAFHLAILVRSGETNYFTYPAVWGIQIAVTIVTIAVFARLGLYRAVLRYLTFQALFVVTAGAVISATLVAALSFYMSDPFPRTVPIIYGAFLALFCGGPRVIVRSLIAQSYSTQSKEVLIYGAGSGGRQLAMALRSSGDYRVRAFIDGDSTLCNTMILGLPVIAIEDAMPLINKYDVSQVLLAVPSAKRSRRKVILDELAKLPVEVLTVPDMTDIVSGKAKIDELKDVAIEDLLGRDPVAPQQVLLEANIKDKVVMVTGAGGSIGSELCRQIVEQSPKSIILFELSEFGLYQIDRELNQLKIEKGLTCDIIPLLGSVQRQHRLETIMSSFKVQTVYHAAAYKHVPLVEFNVIEGVRNNIYGTYYTACAAIKAGVESFVLISTDKAVRPTNVMGTTKRMAELGLQALADQENAKPNGTRFCMVRFGNVLGSSGSVIPVFKKQIASGGPVTVTHPEITRFFMTIPEAAQLVIQAGAMGKGGDVFVLDMGESVKITDLACNLIQLSGLEVKSEANPHGDIEIQFSGLRPGEKLYEELLIGDNVKQTAHERIMTAHEVHLPLKEYELLLNDLDFACHSMDHENIRTLLLNAPTGFNPTDGIGDLVWSHNQLELNLVDTELVVNE</sequence>
<dbReference type="PANTHER" id="PTHR43318:SF1">
    <property type="entry name" value="POLYSACCHARIDE BIOSYNTHESIS PROTEIN EPSC-RELATED"/>
    <property type="match status" value="1"/>
</dbReference>
<organism evidence="4">
    <name type="scientific">Vibrio parahaemolyticus</name>
    <dbReference type="NCBI Taxonomy" id="670"/>
    <lineage>
        <taxon>Bacteria</taxon>
        <taxon>Pseudomonadati</taxon>
        <taxon>Pseudomonadota</taxon>
        <taxon>Gammaproteobacteria</taxon>
        <taxon>Vibrionales</taxon>
        <taxon>Vibrionaceae</taxon>
        <taxon>Vibrio</taxon>
    </lineage>
</organism>
<dbReference type="Pfam" id="PF02719">
    <property type="entry name" value="Polysacc_synt_2"/>
    <property type="match status" value="1"/>
</dbReference>
<evidence type="ECO:0000259" key="3">
    <source>
        <dbReference type="Pfam" id="PF02719"/>
    </source>
</evidence>
<feature type="domain" description="Polysaccharide biosynthesis protein CapD-like" evidence="3">
    <location>
        <begin position="295"/>
        <end position="592"/>
    </location>
</feature>
<comment type="similarity">
    <text evidence="1">Belongs to the polysaccharide synthase family.</text>
</comment>
<dbReference type="CDD" id="cd05237">
    <property type="entry name" value="UDP_invert_4-6DH_SDR_e"/>
    <property type="match status" value="1"/>
</dbReference>
<feature type="transmembrane region" description="Helical" evidence="2">
    <location>
        <begin position="61"/>
        <end position="82"/>
    </location>
</feature>